<feature type="region of interest" description="Disordered" evidence="1">
    <location>
        <begin position="23"/>
        <end position="90"/>
    </location>
</feature>
<proteinExistence type="predicted"/>
<reference evidence="2 3" key="3">
    <citation type="journal article" date="2013" name="Rice">
        <title>Improvement of the Oryza sativa Nipponbare reference genome using next generation sequence and optical map data.</title>
        <authorList>
            <person name="Kawahara Y."/>
            <person name="de la Bastide M."/>
            <person name="Hamilton J.P."/>
            <person name="Kanamori H."/>
            <person name="McCombie W.R."/>
            <person name="Ouyang S."/>
            <person name="Schwartz D.C."/>
            <person name="Tanaka T."/>
            <person name="Wu J."/>
            <person name="Zhou S."/>
            <person name="Childs K.L."/>
            <person name="Davidson R.M."/>
            <person name="Lin H."/>
            <person name="Quesada-Ocampo L."/>
            <person name="Vaillancourt B."/>
            <person name="Sakai H."/>
            <person name="Lee S.S."/>
            <person name="Kim J."/>
            <person name="Numa H."/>
            <person name="Itoh T."/>
            <person name="Buell C.R."/>
            <person name="Matsumoto T."/>
        </authorList>
    </citation>
    <scope>NUCLEOTIDE SEQUENCE [LARGE SCALE GENOMIC DNA]</scope>
    <source>
        <strain evidence="3">cv. Nipponbare</strain>
    </source>
</reference>
<evidence type="ECO:0000256" key="1">
    <source>
        <dbReference type="SAM" id="MobiDB-lite"/>
    </source>
</evidence>
<protein>
    <submittedName>
        <fullName evidence="2">Os07g0560100 protein</fullName>
    </submittedName>
</protein>
<reference evidence="3" key="1">
    <citation type="journal article" date="2005" name="Nature">
        <title>The map-based sequence of the rice genome.</title>
        <authorList>
            <consortium name="International rice genome sequencing project (IRGSP)"/>
            <person name="Matsumoto T."/>
            <person name="Wu J."/>
            <person name="Kanamori H."/>
            <person name="Katayose Y."/>
            <person name="Fujisawa M."/>
            <person name="Namiki N."/>
            <person name="Mizuno H."/>
            <person name="Yamamoto K."/>
            <person name="Antonio B.A."/>
            <person name="Baba T."/>
            <person name="Sakata K."/>
            <person name="Nagamura Y."/>
            <person name="Aoki H."/>
            <person name="Arikawa K."/>
            <person name="Arita K."/>
            <person name="Bito T."/>
            <person name="Chiden Y."/>
            <person name="Fujitsuka N."/>
            <person name="Fukunaka R."/>
            <person name="Hamada M."/>
            <person name="Harada C."/>
            <person name="Hayashi A."/>
            <person name="Hijishita S."/>
            <person name="Honda M."/>
            <person name="Hosokawa S."/>
            <person name="Ichikawa Y."/>
            <person name="Idonuma A."/>
            <person name="Iijima M."/>
            <person name="Ikeda M."/>
            <person name="Ikeno M."/>
            <person name="Ito K."/>
            <person name="Ito S."/>
            <person name="Ito T."/>
            <person name="Ito Y."/>
            <person name="Ito Y."/>
            <person name="Iwabuchi A."/>
            <person name="Kamiya K."/>
            <person name="Karasawa W."/>
            <person name="Kurita K."/>
            <person name="Katagiri S."/>
            <person name="Kikuta A."/>
            <person name="Kobayashi H."/>
            <person name="Kobayashi N."/>
            <person name="Machita K."/>
            <person name="Maehara T."/>
            <person name="Masukawa M."/>
            <person name="Mizubayashi T."/>
            <person name="Mukai Y."/>
            <person name="Nagasaki H."/>
            <person name="Nagata Y."/>
            <person name="Naito S."/>
            <person name="Nakashima M."/>
            <person name="Nakama Y."/>
            <person name="Nakamichi Y."/>
            <person name="Nakamura M."/>
            <person name="Meguro A."/>
            <person name="Negishi M."/>
            <person name="Ohta I."/>
            <person name="Ohta T."/>
            <person name="Okamoto M."/>
            <person name="Ono N."/>
            <person name="Saji S."/>
            <person name="Sakaguchi M."/>
            <person name="Sakai K."/>
            <person name="Shibata M."/>
            <person name="Shimokawa T."/>
            <person name="Song J."/>
            <person name="Takazaki Y."/>
            <person name="Terasawa K."/>
            <person name="Tsugane M."/>
            <person name="Tsuji K."/>
            <person name="Ueda S."/>
            <person name="Waki K."/>
            <person name="Yamagata H."/>
            <person name="Yamamoto M."/>
            <person name="Yamamoto S."/>
            <person name="Yamane H."/>
            <person name="Yoshiki S."/>
            <person name="Yoshihara R."/>
            <person name="Yukawa K."/>
            <person name="Zhong H."/>
            <person name="Yano M."/>
            <person name="Yuan Q."/>
            <person name="Ouyang S."/>
            <person name="Liu J."/>
            <person name="Jones K.M."/>
            <person name="Gansberger K."/>
            <person name="Moffat K."/>
            <person name="Hill J."/>
            <person name="Bera J."/>
            <person name="Fadrosh D."/>
            <person name="Jin S."/>
            <person name="Johri S."/>
            <person name="Kim M."/>
            <person name="Overton L."/>
            <person name="Reardon M."/>
            <person name="Tsitrin T."/>
            <person name="Vuong H."/>
            <person name="Weaver B."/>
            <person name="Ciecko A."/>
            <person name="Tallon L."/>
            <person name="Jackson J."/>
            <person name="Pai G."/>
            <person name="Aken S.V."/>
            <person name="Utterback T."/>
            <person name="Reidmuller S."/>
            <person name="Feldblyum T."/>
            <person name="Hsiao J."/>
            <person name="Zismann V."/>
            <person name="Iobst S."/>
            <person name="de Vazeille A.R."/>
            <person name="Buell C.R."/>
            <person name="Ying K."/>
            <person name="Li Y."/>
            <person name="Lu T."/>
            <person name="Huang Y."/>
            <person name="Zhao Q."/>
            <person name="Feng Q."/>
            <person name="Zhang L."/>
            <person name="Zhu J."/>
            <person name="Weng Q."/>
            <person name="Mu J."/>
            <person name="Lu Y."/>
            <person name="Fan D."/>
            <person name="Liu Y."/>
            <person name="Guan J."/>
            <person name="Zhang Y."/>
            <person name="Yu S."/>
            <person name="Liu X."/>
            <person name="Zhang Y."/>
            <person name="Hong G."/>
            <person name="Han B."/>
            <person name="Choisne N."/>
            <person name="Demange N."/>
            <person name="Orjeda G."/>
            <person name="Samain S."/>
            <person name="Cattolico L."/>
            <person name="Pelletier E."/>
            <person name="Couloux A."/>
            <person name="Segurens B."/>
            <person name="Wincker P."/>
            <person name="D'Hont A."/>
            <person name="Scarpelli C."/>
            <person name="Weissenbach J."/>
            <person name="Salanoubat M."/>
            <person name="Quetier F."/>
            <person name="Yu Y."/>
            <person name="Kim H.R."/>
            <person name="Rambo T."/>
            <person name="Currie J."/>
            <person name="Collura K."/>
            <person name="Luo M."/>
            <person name="Yang T."/>
            <person name="Ammiraju J.S.S."/>
            <person name="Engler F."/>
            <person name="Soderlund C."/>
            <person name="Wing R.A."/>
            <person name="Palmer L.E."/>
            <person name="de la Bastide M."/>
            <person name="Spiegel L."/>
            <person name="Nascimento L."/>
            <person name="Zutavern T."/>
            <person name="O'Shaughnessy A."/>
            <person name="Dike S."/>
            <person name="Dedhia N."/>
            <person name="Preston R."/>
            <person name="Balija V."/>
            <person name="McCombie W.R."/>
            <person name="Chow T."/>
            <person name="Chen H."/>
            <person name="Chung M."/>
            <person name="Chen C."/>
            <person name="Shaw J."/>
            <person name="Wu H."/>
            <person name="Hsiao K."/>
            <person name="Chao Y."/>
            <person name="Chu M."/>
            <person name="Cheng C."/>
            <person name="Hour A."/>
            <person name="Lee P."/>
            <person name="Lin S."/>
            <person name="Lin Y."/>
            <person name="Liou J."/>
            <person name="Liu S."/>
            <person name="Hsing Y."/>
            <person name="Raghuvanshi S."/>
            <person name="Mohanty A."/>
            <person name="Bharti A.K."/>
            <person name="Gaur A."/>
            <person name="Gupta V."/>
            <person name="Kumar D."/>
            <person name="Ravi V."/>
            <person name="Vij S."/>
            <person name="Kapur A."/>
            <person name="Khurana P."/>
            <person name="Khurana P."/>
            <person name="Khurana J.P."/>
            <person name="Tyagi A.K."/>
            <person name="Gaikwad K."/>
            <person name="Singh A."/>
            <person name="Dalal V."/>
            <person name="Srivastava S."/>
            <person name="Dixit A."/>
            <person name="Pal A.K."/>
            <person name="Ghazi I.A."/>
            <person name="Yadav M."/>
            <person name="Pandit A."/>
            <person name="Bhargava A."/>
            <person name="Sureshbabu K."/>
            <person name="Batra K."/>
            <person name="Sharma T.R."/>
            <person name="Mohapatra T."/>
            <person name="Singh N.K."/>
            <person name="Messing J."/>
            <person name="Nelson A.B."/>
            <person name="Fuks G."/>
            <person name="Kavchok S."/>
            <person name="Keizer G."/>
            <person name="Linton E."/>
            <person name="Llaca V."/>
            <person name="Song R."/>
            <person name="Tanyolac B."/>
            <person name="Young S."/>
            <person name="Ho-Il K."/>
            <person name="Hahn J.H."/>
            <person name="Sangsakoo G."/>
            <person name="Vanavichit A."/>
            <person name="de Mattos Luiz.A.T."/>
            <person name="Zimmer P.D."/>
            <person name="Malone G."/>
            <person name="Dellagostin O."/>
            <person name="de Oliveira A.C."/>
            <person name="Bevan M."/>
            <person name="Bancroft I."/>
            <person name="Minx P."/>
            <person name="Cordum H."/>
            <person name="Wilson R."/>
            <person name="Cheng Z."/>
            <person name="Jin W."/>
            <person name="Jiang J."/>
            <person name="Leong S.A."/>
            <person name="Iwama H."/>
            <person name="Gojobori T."/>
            <person name="Itoh T."/>
            <person name="Niimura Y."/>
            <person name="Fujii Y."/>
            <person name="Habara T."/>
            <person name="Sakai H."/>
            <person name="Sato Y."/>
            <person name="Wilson G."/>
            <person name="Kumar K."/>
            <person name="McCouch S."/>
            <person name="Juretic N."/>
            <person name="Hoen D."/>
            <person name="Wright S."/>
            <person name="Bruskiewich R."/>
            <person name="Bureau T."/>
            <person name="Miyao A."/>
            <person name="Hirochika H."/>
            <person name="Nishikawa T."/>
            <person name="Kadowaki K."/>
            <person name="Sugiura M."/>
            <person name="Burr B."/>
            <person name="Sasaki T."/>
        </authorList>
    </citation>
    <scope>NUCLEOTIDE SEQUENCE [LARGE SCALE GENOMIC DNA]</scope>
    <source>
        <strain evidence="3">cv. Nipponbare</strain>
    </source>
</reference>
<dbReference type="AlphaFoldDB" id="A0A0P0X7P4"/>
<dbReference type="Proteomes" id="UP000059680">
    <property type="component" value="Chromosome 7"/>
</dbReference>
<gene>
    <name evidence="2" type="ordered locus">Os07g0560100</name>
    <name evidence="2" type="ORF">OSNPB_070560100</name>
</gene>
<reference evidence="2 3" key="2">
    <citation type="journal article" date="2013" name="Plant Cell Physiol.">
        <title>Rice Annotation Project Database (RAP-DB): an integrative and interactive database for rice genomics.</title>
        <authorList>
            <person name="Sakai H."/>
            <person name="Lee S.S."/>
            <person name="Tanaka T."/>
            <person name="Numa H."/>
            <person name="Kim J."/>
            <person name="Kawahara Y."/>
            <person name="Wakimoto H."/>
            <person name="Yang C.C."/>
            <person name="Iwamoto M."/>
            <person name="Abe T."/>
            <person name="Yamada Y."/>
            <person name="Muto A."/>
            <person name="Inokuchi H."/>
            <person name="Ikemura T."/>
            <person name="Matsumoto T."/>
            <person name="Sasaki T."/>
            <person name="Itoh T."/>
        </authorList>
    </citation>
    <scope>NUCLEOTIDE SEQUENCE [LARGE SCALE GENOMIC DNA]</scope>
    <source>
        <strain evidence="3">cv. Nipponbare</strain>
    </source>
</reference>
<evidence type="ECO:0000313" key="3">
    <source>
        <dbReference type="Proteomes" id="UP000059680"/>
    </source>
</evidence>
<dbReference type="PaxDb" id="39947-A0A0P0X7P4"/>
<dbReference type="InParanoid" id="A0A0P0X7P4"/>
<feature type="compositionally biased region" description="Basic residues" evidence="1">
    <location>
        <begin position="51"/>
        <end position="74"/>
    </location>
</feature>
<name>A0A0P0X7P4_ORYSJ</name>
<evidence type="ECO:0000313" key="2">
    <source>
        <dbReference type="EMBL" id="BAT02131.1"/>
    </source>
</evidence>
<keyword evidence="3" id="KW-1185">Reference proteome</keyword>
<sequence length="90" mass="10046">MASTVALKGRPLATLLKQLLADAPSAATGRPVATPAAYGRSAPPPPEGAPLRRRRRVRHRQRRGVRRHRRRRVRPKDPIVQTRHLSPKGN</sequence>
<dbReference type="EMBL" id="AP014963">
    <property type="protein sequence ID" value="BAT02131.1"/>
    <property type="molecule type" value="Genomic_DNA"/>
</dbReference>
<dbReference type="Gramene" id="Os07t0560100-00">
    <property type="protein sequence ID" value="Os07t0560100-00"/>
    <property type="gene ID" value="Os07g0560100"/>
</dbReference>
<organism evidence="2 3">
    <name type="scientific">Oryza sativa subsp. japonica</name>
    <name type="common">Rice</name>
    <dbReference type="NCBI Taxonomy" id="39947"/>
    <lineage>
        <taxon>Eukaryota</taxon>
        <taxon>Viridiplantae</taxon>
        <taxon>Streptophyta</taxon>
        <taxon>Embryophyta</taxon>
        <taxon>Tracheophyta</taxon>
        <taxon>Spermatophyta</taxon>
        <taxon>Magnoliopsida</taxon>
        <taxon>Liliopsida</taxon>
        <taxon>Poales</taxon>
        <taxon>Poaceae</taxon>
        <taxon>BOP clade</taxon>
        <taxon>Oryzoideae</taxon>
        <taxon>Oryzeae</taxon>
        <taxon>Oryzinae</taxon>
        <taxon>Oryza</taxon>
        <taxon>Oryza sativa</taxon>
    </lineage>
</organism>
<accession>A0A0P0X7P4</accession>